<gene>
    <name evidence="2" type="ORF">RF091_02355</name>
</gene>
<sequence length="60" mass="6516">MQQIDASAALPGRDAKPDQNTRHARQNRRTAGFRGDAAGNAEGNQRRCVTCCALDASFIR</sequence>
<organism evidence="2 3">
    <name type="scientific">Serratia marcescens</name>
    <dbReference type="NCBI Taxonomy" id="615"/>
    <lineage>
        <taxon>Bacteria</taxon>
        <taxon>Pseudomonadati</taxon>
        <taxon>Pseudomonadota</taxon>
        <taxon>Gammaproteobacteria</taxon>
        <taxon>Enterobacterales</taxon>
        <taxon>Yersiniaceae</taxon>
        <taxon>Serratia</taxon>
    </lineage>
</organism>
<protein>
    <submittedName>
        <fullName evidence="2">Uncharacterized protein</fullName>
    </submittedName>
</protein>
<evidence type="ECO:0000313" key="2">
    <source>
        <dbReference type="EMBL" id="MDQ9554381.1"/>
    </source>
</evidence>
<comment type="caution">
    <text evidence="2">The sequence shown here is derived from an EMBL/GenBank/DDBJ whole genome shotgun (WGS) entry which is preliminary data.</text>
</comment>
<dbReference type="RefSeq" id="WP_170943488.1">
    <property type="nucleotide sequence ID" value="NZ_CAMKVG010000001.1"/>
</dbReference>
<accession>A0ABD5BDN9</accession>
<reference evidence="2 3" key="1">
    <citation type="submission" date="2023-07" db="EMBL/GenBank/DDBJ databases">
        <title>Pathogens genome sequencing project 196.</title>
        <authorList>
            <person name="Cao X."/>
        </authorList>
    </citation>
    <scope>NUCLEOTIDE SEQUENCE [LARGE SCALE GENOMIC DNA]</scope>
    <source>
        <strain evidence="2 3">SM41</strain>
    </source>
</reference>
<evidence type="ECO:0000256" key="1">
    <source>
        <dbReference type="SAM" id="MobiDB-lite"/>
    </source>
</evidence>
<dbReference type="AlphaFoldDB" id="A0ABD5BDN9"/>
<name>A0ABD5BDN9_SERMA</name>
<proteinExistence type="predicted"/>
<dbReference type="Proteomes" id="UP001234811">
    <property type="component" value="Unassembled WGS sequence"/>
</dbReference>
<feature type="region of interest" description="Disordered" evidence="1">
    <location>
        <begin position="1"/>
        <end position="43"/>
    </location>
</feature>
<evidence type="ECO:0000313" key="3">
    <source>
        <dbReference type="Proteomes" id="UP001234811"/>
    </source>
</evidence>
<dbReference type="EMBL" id="JAVIPQ010000049">
    <property type="protein sequence ID" value="MDQ9554381.1"/>
    <property type="molecule type" value="Genomic_DNA"/>
</dbReference>